<feature type="transmembrane region" description="Helical" evidence="1">
    <location>
        <begin position="85"/>
        <end position="108"/>
    </location>
</feature>
<gene>
    <name evidence="2" type="ORF">DXB16_00285</name>
</gene>
<keyword evidence="1" id="KW-0472">Membrane</keyword>
<comment type="caution">
    <text evidence="2">The sequence shown here is derived from an EMBL/GenBank/DDBJ whole genome shotgun (WGS) entry which is preliminary data.</text>
</comment>
<dbReference type="Proteomes" id="UP000261285">
    <property type="component" value="Unassembled WGS sequence"/>
</dbReference>
<protein>
    <submittedName>
        <fullName evidence="2">DUF2975 domain-containing protein</fullName>
    </submittedName>
</protein>
<evidence type="ECO:0000313" key="3">
    <source>
        <dbReference type="Proteomes" id="UP000261285"/>
    </source>
</evidence>
<keyword evidence="1" id="KW-1133">Transmembrane helix</keyword>
<reference evidence="2 3" key="1">
    <citation type="submission" date="2018-08" db="EMBL/GenBank/DDBJ databases">
        <title>A genome reference for cultivated species of the human gut microbiota.</title>
        <authorList>
            <person name="Zou Y."/>
            <person name="Xue W."/>
            <person name="Luo G."/>
        </authorList>
    </citation>
    <scope>NUCLEOTIDE SEQUENCE [LARGE SCALE GENOMIC DNA]</scope>
    <source>
        <strain evidence="2 3">OM02-16</strain>
    </source>
</reference>
<proteinExistence type="predicted"/>
<dbReference type="EMBL" id="QSVN01000001">
    <property type="protein sequence ID" value="RGO35040.1"/>
    <property type="molecule type" value="Genomic_DNA"/>
</dbReference>
<feature type="transmembrane region" description="Helical" evidence="1">
    <location>
        <begin position="142"/>
        <end position="164"/>
    </location>
</feature>
<feature type="transmembrane region" description="Helical" evidence="1">
    <location>
        <begin position="176"/>
        <end position="196"/>
    </location>
</feature>
<evidence type="ECO:0000313" key="2">
    <source>
        <dbReference type="EMBL" id="RGO35040.1"/>
    </source>
</evidence>
<evidence type="ECO:0000256" key="1">
    <source>
        <dbReference type="SAM" id="Phobius"/>
    </source>
</evidence>
<accession>A0A3E5GJZ7</accession>
<name>A0A3E5GJZ7_9FIRM</name>
<organism evidence="2 3">
    <name type="scientific">Dorea longicatena</name>
    <dbReference type="NCBI Taxonomy" id="88431"/>
    <lineage>
        <taxon>Bacteria</taxon>
        <taxon>Bacillati</taxon>
        <taxon>Bacillota</taxon>
        <taxon>Clostridia</taxon>
        <taxon>Lachnospirales</taxon>
        <taxon>Lachnospiraceae</taxon>
        <taxon>Dorea</taxon>
    </lineage>
</organism>
<sequence length="206" mass="23595">MEIWMKRRVNNMKMKSFEKFRKPLTSLMRFLEILHWFDGIVLLWAGLAIPMHSVHINGAIFGIKQDTMMNAYGMFFTLIDAKGNMRMHLVSVWLLLLGATSILLALIFRNVHKILKSLEGTKEQPEMGTPFTAENVERVKKIGIYSIVMPTIQNVVVYICGVLIKMNGLKDINFEVRGFIFGIIVLCLAYVFSYGVNLQEEVDGFI</sequence>
<dbReference type="AlphaFoldDB" id="A0A3E5GJZ7"/>
<keyword evidence="1" id="KW-0812">Transmembrane</keyword>